<dbReference type="InterPro" id="IPR027443">
    <property type="entry name" value="IPNS-like_sf"/>
</dbReference>
<keyword evidence="2" id="KW-0479">Metal-binding</keyword>
<dbReference type="InterPro" id="IPR005123">
    <property type="entry name" value="Oxoglu/Fe-dep_dioxygenase_dom"/>
</dbReference>
<evidence type="ECO:0000313" key="4">
    <source>
        <dbReference type="EMBL" id="KAH6896826.1"/>
    </source>
</evidence>
<dbReference type="PANTHER" id="PTHR47990">
    <property type="entry name" value="2-OXOGLUTARATE (2OG) AND FE(II)-DEPENDENT OXYGENASE SUPERFAMILY PROTEIN-RELATED"/>
    <property type="match status" value="1"/>
</dbReference>
<organism evidence="4 5">
    <name type="scientific">Thelonectria olida</name>
    <dbReference type="NCBI Taxonomy" id="1576542"/>
    <lineage>
        <taxon>Eukaryota</taxon>
        <taxon>Fungi</taxon>
        <taxon>Dikarya</taxon>
        <taxon>Ascomycota</taxon>
        <taxon>Pezizomycotina</taxon>
        <taxon>Sordariomycetes</taxon>
        <taxon>Hypocreomycetidae</taxon>
        <taxon>Hypocreales</taxon>
        <taxon>Nectriaceae</taxon>
        <taxon>Thelonectria</taxon>
    </lineage>
</organism>
<dbReference type="GO" id="GO:0046872">
    <property type="term" value="F:metal ion binding"/>
    <property type="evidence" value="ECO:0007669"/>
    <property type="project" value="UniProtKB-KW"/>
</dbReference>
<dbReference type="Gene3D" id="2.60.120.330">
    <property type="entry name" value="B-lactam Antibiotic, Isopenicillin N Synthase, Chain"/>
    <property type="match status" value="1"/>
</dbReference>
<reference evidence="4 5" key="1">
    <citation type="journal article" date="2021" name="Nat. Commun.">
        <title>Genetic determinants of endophytism in the Arabidopsis root mycobiome.</title>
        <authorList>
            <person name="Mesny F."/>
            <person name="Miyauchi S."/>
            <person name="Thiergart T."/>
            <person name="Pickel B."/>
            <person name="Atanasova L."/>
            <person name="Karlsson M."/>
            <person name="Huettel B."/>
            <person name="Barry K.W."/>
            <person name="Haridas S."/>
            <person name="Chen C."/>
            <person name="Bauer D."/>
            <person name="Andreopoulos W."/>
            <person name="Pangilinan J."/>
            <person name="LaButti K."/>
            <person name="Riley R."/>
            <person name="Lipzen A."/>
            <person name="Clum A."/>
            <person name="Drula E."/>
            <person name="Henrissat B."/>
            <person name="Kohler A."/>
            <person name="Grigoriev I.V."/>
            <person name="Martin F.M."/>
            <person name="Hacquard S."/>
        </authorList>
    </citation>
    <scope>NUCLEOTIDE SEQUENCE [LARGE SCALE GENOMIC DNA]</scope>
    <source>
        <strain evidence="4 5">MPI-CAGE-CH-0241</strain>
    </source>
</reference>
<dbReference type="PRINTS" id="PR00682">
    <property type="entry name" value="IPNSYNTHASE"/>
</dbReference>
<evidence type="ECO:0000313" key="5">
    <source>
        <dbReference type="Proteomes" id="UP000777438"/>
    </source>
</evidence>
<dbReference type="GO" id="GO:0016491">
    <property type="term" value="F:oxidoreductase activity"/>
    <property type="evidence" value="ECO:0007669"/>
    <property type="project" value="UniProtKB-KW"/>
</dbReference>
<keyword evidence="2" id="KW-0560">Oxidoreductase</keyword>
<comment type="caution">
    <text evidence="4">The sequence shown here is derived from an EMBL/GenBank/DDBJ whole genome shotgun (WGS) entry which is preliminary data.</text>
</comment>
<dbReference type="InterPro" id="IPR026992">
    <property type="entry name" value="DIOX_N"/>
</dbReference>
<keyword evidence="5" id="KW-1185">Reference proteome</keyword>
<accession>A0A9P9ARJ9</accession>
<feature type="domain" description="Fe2OG dioxygenase" evidence="3">
    <location>
        <begin position="182"/>
        <end position="300"/>
    </location>
</feature>
<dbReference type="PROSITE" id="PS51471">
    <property type="entry name" value="FE2OG_OXY"/>
    <property type="match status" value="1"/>
</dbReference>
<dbReference type="FunFam" id="2.60.120.330:FF:000038">
    <property type="entry name" value="Si:dkey-10o6.2"/>
    <property type="match status" value="1"/>
</dbReference>
<evidence type="ECO:0000256" key="1">
    <source>
        <dbReference type="ARBA" id="ARBA00008056"/>
    </source>
</evidence>
<comment type="similarity">
    <text evidence="1 2">Belongs to the iron/ascorbate-dependent oxidoreductase family.</text>
</comment>
<keyword evidence="2" id="KW-0408">Iron</keyword>
<gene>
    <name evidence="4" type="ORF">B0T10DRAFT_396978</name>
</gene>
<protein>
    <recommendedName>
        <fullName evidence="3">Fe2OG dioxygenase domain-containing protein</fullName>
    </recommendedName>
</protein>
<dbReference type="AlphaFoldDB" id="A0A9P9ARJ9"/>
<dbReference type="GO" id="GO:0044283">
    <property type="term" value="P:small molecule biosynthetic process"/>
    <property type="evidence" value="ECO:0007669"/>
    <property type="project" value="UniProtKB-ARBA"/>
</dbReference>
<sequence length="338" mass="38986">MDPQPSIPVIDFAPLLKEDCHDESFTKAGKEIYEAFKNYGFAYIKNHSVPQEVVDEAFRWSRRFFALPQSEKDKVPHPPEGWYHRGYSGVGREKVSQMVFDEEGIAQERKKPDCKESFDVGLEKDGVKLRNIWPAEDVLPGFREFLTRFYEACYGMEIKLLRAIAVGMGLEERFFIDYHQEKNNQIRLLHYPPVEEELLETGKVDSIGAHTDFGTLTMLFQDDVGGLQVEDIHQKDKFNPAPYIPGTMVVNIGDLLMRWSNDELRSTMHRVRTPPAADPGEEGKPRMTRDRYSIPYFVGADSERTIDCVPGCWGPDRPKKYEPIKSMDYVDMRLNATY</sequence>
<evidence type="ECO:0000259" key="3">
    <source>
        <dbReference type="PROSITE" id="PS51471"/>
    </source>
</evidence>
<proteinExistence type="inferred from homology"/>
<dbReference type="OrthoDB" id="288590at2759"/>
<evidence type="ECO:0000256" key="2">
    <source>
        <dbReference type="RuleBase" id="RU003682"/>
    </source>
</evidence>
<dbReference type="InterPro" id="IPR050231">
    <property type="entry name" value="Iron_ascorbate_oxido_reductase"/>
</dbReference>
<dbReference type="Pfam" id="PF14226">
    <property type="entry name" value="DIOX_N"/>
    <property type="match status" value="1"/>
</dbReference>
<dbReference type="Pfam" id="PF03171">
    <property type="entry name" value="2OG-FeII_Oxy"/>
    <property type="match status" value="1"/>
</dbReference>
<dbReference type="SUPFAM" id="SSF51197">
    <property type="entry name" value="Clavaminate synthase-like"/>
    <property type="match status" value="1"/>
</dbReference>
<name>A0A9P9ARJ9_9HYPO</name>
<dbReference type="InterPro" id="IPR044861">
    <property type="entry name" value="IPNS-like_FE2OG_OXY"/>
</dbReference>
<dbReference type="EMBL" id="JAGPYM010000003">
    <property type="protein sequence ID" value="KAH6896826.1"/>
    <property type="molecule type" value="Genomic_DNA"/>
</dbReference>
<dbReference type="Proteomes" id="UP000777438">
    <property type="component" value="Unassembled WGS sequence"/>
</dbReference>